<dbReference type="EMBL" id="FXTP01000008">
    <property type="protein sequence ID" value="SMO70229.1"/>
    <property type="molecule type" value="Genomic_DNA"/>
</dbReference>
<keyword evidence="5" id="KW-0663">Pyridoxal phosphate</keyword>
<dbReference type="InterPro" id="IPR015424">
    <property type="entry name" value="PyrdxlP-dep_Trfase"/>
</dbReference>
<dbReference type="GO" id="GO:0006520">
    <property type="term" value="P:amino acid metabolic process"/>
    <property type="evidence" value="ECO:0007669"/>
    <property type="project" value="InterPro"/>
</dbReference>
<dbReference type="InterPro" id="IPR015422">
    <property type="entry name" value="PyrdxlP-dep_Trfase_small"/>
</dbReference>
<dbReference type="AlphaFoldDB" id="A0A521DEX3"/>
<evidence type="ECO:0000259" key="7">
    <source>
        <dbReference type="Pfam" id="PF00155"/>
    </source>
</evidence>
<dbReference type="InterPro" id="IPR004839">
    <property type="entry name" value="Aminotransferase_I/II_large"/>
</dbReference>
<reference evidence="8 9" key="1">
    <citation type="submission" date="2017-05" db="EMBL/GenBank/DDBJ databases">
        <authorList>
            <person name="Varghese N."/>
            <person name="Submissions S."/>
        </authorList>
    </citation>
    <scope>NUCLEOTIDE SEQUENCE [LARGE SCALE GENOMIC DNA]</scope>
    <source>
        <strain evidence="8 9">DSM 21985</strain>
    </source>
</reference>
<name>A0A521DEX3_9BACT</name>
<dbReference type="GO" id="GO:0030170">
    <property type="term" value="F:pyridoxal phosphate binding"/>
    <property type="evidence" value="ECO:0007669"/>
    <property type="project" value="InterPro"/>
</dbReference>
<dbReference type="Gene3D" id="3.40.640.10">
    <property type="entry name" value="Type I PLP-dependent aspartate aminotransferase-like (Major domain)"/>
    <property type="match status" value="1"/>
</dbReference>
<proteinExistence type="inferred from homology"/>
<feature type="domain" description="Aminotransferase class I/classII large" evidence="7">
    <location>
        <begin position="30"/>
        <end position="389"/>
    </location>
</feature>
<dbReference type="PANTHER" id="PTHR46383:SF1">
    <property type="entry name" value="ASPARTATE AMINOTRANSFERASE"/>
    <property type="match status" value="1"/>
</dbReference>
<evidence type="ECO:0000256" key="6">
    <source>
        <dbReference type="RuleBase" id="RU000481"/>
    </source>
</evidence>
<evidence type="ECO:0000256" key="4">
    <source>
        <dbReference type="ARBA" id="ARBA00022679"/>
    </source>
</evidence>
<evidence type="ECO:0000256" key="5">
    <source>
        <dbReference type="ARBA" id="ARBA00022898"/>
    </source>
</evidence>
<dbReference type="SUPFAM" id="SSF53383">
    <property type="entry name" value="PLP-dependent transferases"/>
    <property type="match status" value="1"/>
</dbReference>
<dbReference type="PANTHER" id="PTHR46383">
    <property type="entry name" value="ASPARTATE AMINOTRANSFERASE"/>
    <property type="match status" value="1"/>
</dbReference>
<keyword evidence="4 6" id="KW-0808">Transferase</keyword>
<evidence type="ECO:0000256" key="1">
    <source>
        <dbReference type="ARBA" id="ARBA00001933"/>
    </source>
</evidence>
<comment type="cofactor">
    <cofactor evidence="1 6">
        <name>pyridoxal 5'-phosphate</name>
        <dbReference type="ChEBI" id="CHEBI:597326"/>
    </cofactor>
</comment>
<dbReference type="InterPro" id="IPR004838">
    <property type="entry name" value="NHTrfase_class1_PyrdxlP-BS"/>
</dbReference>
<dbReference type="Proteomes" id="UP000317557">
    <property type="component" value="Unassembled WGS sequence"/>
</dbReference>
<sequence>MISQRAQNVQPSATLKVTGRAKELKRQGKSIISLSAGEPDFKTPKHICDAAIKAIEDGFHGYTMNPGTPELREAICAKLKRDNKLDFEPSQIICSNGAKQSVGFSILSLVNPGDEVIIPAPYWVSYPEMVCLAEGESVTVRTSFEHNFKLTPEQLEEAITPKTKALILCSPSNPTGAQYTEEELKDLAEVLRKHPDVYVISDEIYEYIVFDRDHVGILNVAPDLKDRVLLINGFSKGFAMTGWRLGYLAGPSEIVSAVAKIQSQETSAPSSISQKAGEAAYTNSLDEVHKMRDQFKERRDYLIETLNSFDGVSCFTPGGAFYVFPDISAYIGAQKPDGETIESSTDLCLYLLDEYGLALVPGDAFGEPNGVRLSYAASKEDLEEAMSRFEKGLKSLKK</sequence>
<protein>
    <recommendedName>
        <fullName evidence="6">Aminotransferase</fullName>
        <ecNumber evidence="6">2.6.1.-</ecNumber>
    </recommendedName>
</protein>
<evidence type="ECO:0000313" key="8">
    <source>
        <dbReference type="EMBL" id="SMO70229.1"/>
    </source>
</evidence>
<dbReference type="CDD" id="cd00609">
    <property type="entry name" value="AAT_like"/>
    <property type="match status" value="1"/>
</dbReference>
<dbReference type="InterPro" id="IPR015421">
    <property type="entry name" value="PyrdxlP-dep_Trfase_major"/>
</dbReference>
<dbReference type="Pfam" id="PF00155">
    <property type="entry name" value="Aminotran_1_2"/>
    <property type="match status" value="1"/>
</dbReference>
<evidence type="ECO:0000256" key="2">
    <source>
        <dbReference type="ARBA" id="ARBA00007441"/>
    </source>
</evidence>
<dbReference type="PROSITE" id="PS00105">
    <property type="entry name" value="AA_TRANSFER_CLASS_1"/>
    <property type="match status" value="1"/>
</dbReference>
<organism evidence="8 9">
    <name type="scientific">Gracilimonas mengyeensis</name>
    <dbReference type="NCBI Taxonomy" id="1302730"/>
    <lineage>
        <taxon>Bacteria</taxon>
        <taxon>Pseudomonadati</taxon>
        <taxon>Balneolota</taxon>
        <taxon>Balneolia</taxon>
        <taxon>Balneolales</taxon>
        <taxon>Balneolaceae</taxon>
        <taxon>Gracilimonas</taxon>
    </lineage>
</organism>
<dbReference type="FunFam" id="3.40.640.10:FF:000033">
    <property type="entry name" value="Aspartate aminotransferase"/>
    <property type="match status" value="1"/>
</dbReference>
<comment type="similarity">
    <text evidence="2 6">Belongs to the class-I pyridoxal-phosphate-dependent aminotransferase family.</text>
</comment>
<keyword evidence="3 6" id="KW-0032">Aminotransferase</keyword>
<dbReference type="InterPro" id="IPR050596">
    <property type="entry name" value="AspAT/PAT-like"/>
</dbReference>
<evidence type="ECO:0000313" key="9">
    <source>
        <dbReference type="Proteomes" id="UP000317557"/>
    </source>
</evidence>
<dbReference type="Gene3D" id="3.90.1150.10">
    <property type="entry name" value="Aspartate Aminotransferase, domain 1"/>
    <property type="match status" value="1"/>
</dbReference>
<dbReference type="OrthoDB" id="9802328at2"/>
<dbReference type="EC" id="2.6.1.-" evidence="6"/>
<evidence type="ECO:0000256" key="3">
    <source>
        <dbReference type="ARBA" id="ARBA00022576"/>
    </source>
</evidence>
<keyword evidence="9" id="KW-1185">Reference proteome</keyword>
<accession>A0A521DEX3</accession>
<gene>
    <name evidence="8" type="ORF">SAMN06265219_108115</name>
</gene>
<dbReference type="GO" id="GO:0008483">
    <property type="term" value="F:transaminase activity"/>
    <property type="evidence" value="ECO:0007669"/>
    <property type="project" value="UniProtKB-KW"/>
</dbReference>
<dbReference type="RefSeq" id="WP_142454578.1">
    <property type="nucleotide sequence ID" value="NZ_FXTP01000008.1"/>
</dbReference>